<dbReference type="InterPro" id="IPR027652">
    <property type="entry name" value="PRP8"/>
</dbReference>
<dbReference type="VEuPathDB" id="VectorBase:RSAN_046008"/>
<evidence type="ECO:0000259" key="2">
    <source>
        <dbReference type="Pfam" id="PF08083"/>
    </source>
</evidence>
<keyword evidence="5" id="KW-1185">Reference proteome</keyword>
<dbReference type="Proteomes" id="UP000821837">
    <property type="component" value="Unassembled WGS sequence"/>
</dbReference>
<accession>A0A9D4PUG1</accession>
<proteinExistence type="predicted"/>
<dbReference type="GO" id="GO:0017070">
    <property type="term" value="F:U6 snRNA binding"/>
    <property type="evidence" value="ECO:0007669"/>
    <property type="project" value="TreeGrafter"/>
</dbReference>
<feature type="compositionally biased region" description="Basic residues" evidence="1">
    <location>
        <begin position="154"/>
        <end position="169"/>
    </location>
</feature>
<gene>
    <name evidence="4" type="ORF">HPB52_005311</name>
</gene>
<dbReference type="PANTHER" id="PTHR11140">
    <property type="entry name" value="PRE-MRNA SPLICING FACTOR PRP8"/>
    <property type="match status" value="1"/>
</dbReference>
<dbReference type="Pfam" id="PF08083">
    <property type="entry name" value="PROCN"/>
    <property type="match status" value="1"/>
</dbReference>
<dbReference type="GO" id="GO:0030620">
    <property type="term" value="F:U2 snRNA binding"/>
    <property type="evidence" value="ECO:0007669"/>
    <property type="project" value="TreeGrafter"/>
</dbReference>
<dbReference type="EMBL" id="JABSTV010001250">
    <property type="protein sequence ID" value="KAH7955978.1"/>
    <property type="molecule type" value="Genomic_DNA"/>
</dbReference>
<dbReference type="GO" id="GO:0097157">
    <property type="term" value="F:pre-mRNA intronic binding"/>
    <property type="evidence" value="ECO:0007669"/>
    <property type="project" value="TreeGrafter"/>
</dbReference>
<sequence>MILRYVKMKADWWTNTAHYNRERIRRGATVDKTVCKKNLGRLTRLYLKAEQERQHNYLKWAAVTREMRESREKRRSSRRPVAKTTRWPPFAIVPACCEGPRGRHWTAVRSTLLPLLSLRQKSEASDVAIELFCVSLHFCVMTSPKKCSSDNRKFRTRHKYRGKRRRTLRKATANDDVAPDQRPDAPTSDRPNTVTEPRDSGCEIAAAVEFVSASQRKIGFFESERRPVDAATANTLLCEIDALTALVAGAQCPTYRERKLGVREAAGKRKGLSAFLELCCQNSDCPESALSFTHTSRRTSARFDSGSLRDSFAVNVKAVLAARAIGAGHDQLSRFCAILGLPSPMHHKTFTGISKKLHGAAMTAVSKNLHQARNITKDAVGGSDVPVMFDGTWQKRGHRSHNGVGTVVSLDTGLCLDFEVLSNYCHACSIHRDLGEDEEIWRAFHLPVCQKNTDCSSHAMEPAAAVNIWQRTLSYETPLRFTSFLSDGDSKAFTAVCEANVYCDTPIDKEECTNHVAKRLGTALRKLATPLPRGEKLKDATIIKLQTYYKIAITSNKDSVRNMYTAIWASYFHCCSSDGASSHNFCPAGPNSWCKHKRAEALGEPAPRHTPLLTKAQGLAIMPIYKRLTEEKLLIRCLHGKTQNAAESLNSKIWLLCPKTKFASRTTVETATALAVLWYNEGHRGFEKVLEGIGILPSQDLATHGDHCDVMRIRKVNLKQTAEARAHRRNTAKRARVEDTDRKSREGPSYGAGDF</sequence>
<feature type="region of interest" description="Disordered" evidence="1">
    <location>
        <begin position="721"/>
        <end position="755"/>
    </location>
</feature>
<dbReference type="GO" id="GO:0000244">
    <property type="term" value="P:spliceosomal tri-snRNP complex assembly"/>
    <property type="evidence" value="ECO:0007669"/>
    <property type="project" value="TreeGrafter"/>
</dbReference>
<feature type="domain" description="PROCN" evidence="2">
    <location>
        <begin position="1"/>
        <end position="59"/>
    </location>
</feature>
<feature type="compositionally biased region" description="Basic and acidic residues" evidence="1">
    <location>
        <begin position="735"/>
        <end position="746"/>
    </location>
</feature>
<dbReference type="AlphaFoldDB" id="A0A9D4PUG1"/>
<feature type="domain" description="Mutator-like transposase" evidence="3">
    <location>
        <begin position="267"/>
        <end position="594"/>
    </location>
</feature>
<feature type="region of interest" description="Disordered" evidence="1">
    <location>
        <begin position="145"/>
        <end position="198"/>
    </location>
</feature>
<dbReference type="Pfam" id="PF20700">
    <property type="entry name" value="Mutator"/>
    <property type="match status" value="1"/>
</dbReference>
<evidence type="ECO:0000259" key="3">
    <source>
        <dbReference type="Pfam" id="PF20700"/>
    </source>
</evidence>
<dbReference type="InterPro" id="IPR012592">
    <property type="entry name" value="PROCN"/>
</dbReference>
<dbReference type="GO" id="GO:0005682">
    <property type="term" value="C:U5 snRNP"/>
    <property type="evidence" value="ECO:0007669"/>
    <property type="project" value="TreeGrafter"/>
</dbReference>
<reference evidence="4" key="1">
    <citation type="journal article" date="2020" name="Cell">
        <title>Large-Scale Comparative Analyses of Tick Genomes Elucidate Their Genetic Diversity and Vector Capacities.</title>
        <authorList>
            <consortium name="Tick Genome and Microbiome Consortium (TIGMIC)"/>
            <person name="Jia N."/>
            <person name="Wang J."/>
            <person name="Shi W."/>
            <person name="Du L."/>
            <person name="Sun Y."/>
            <person name="Zhan W."/>
            <person name="Jiang J.F."/>
            <person name="Wang Q."/>
            <person name="Zhang B."/>
            <person name="Ji P."/>
            <person name="Bell-Sakyi L."/>
            <person name="Cui X.M."/>
            <person name="Yuan T.T."/>
            <person name="Jiang B.G."/>
            <person name="Yang W.F."/>
            <person name="Lam T.T."/>
            <person name="Chang Q.C."/>
            <person name="Ding S.J."/>
            <person name="Wang X.J."/>
            <person name="Zhu J.G."/>
            <person name="Ruan X.D."/>
            <person name="Zhao L."/>
            <person name="Wei J.T."/>
            <person name="Ye R.Z."/>
            <person name="Que T.C."/>
            <person name="Du C.H."/>
            <person name="Zhou Y.H."/>
            <person name="Cheng J.X."/>
            <person name="Dai P.F."/>
            <person name="Guo W.B."/>
            <person name="Han X.H."/>
            <person name="Huang E.J."/>
            <person name="Li L.F."/>
            <person name="Wei W."/>
            <person name="Gao Y.C."/>
            <person name="Liu J.Z."/>
            <person name="Shao H.Z."/>
            <person name="Wang X."/>
            <person name="Wang C.C."/>
            <person name="Yang T.C."/>
            <person name="Huo Q.B."/>
            <person name="Li W."/>
            <person name="Chen H.Y."/>
            <person name="Chen S.E."/>
            <person name="Zhou L.G."/>
            <person name="Ni X.B."/>
            <person name="Tian J.H."/>
            <person name="Sheng Y."/>
            <person name="Liu T."/>
            <person name="Pan Y.S."/>
            <person name="Xia L.Y."/>
            <person name="Li J."/>
            <person name="Zhao F."/>
            <person name="Cao W.C."/>
        </authorList>
    </citation>
    <scope>NUCLEOTIDE SEQUENCE</scope>
    <source>
        <strain evidence="4">Rsan-2018</strain>
    </source>
</reference>
<organism evidence="4 5">
    <name type="scientific">Rhipicephalus sanguineus</name>
    <name type="common">Brown dog tick</name>
    <name type="synonym">Ixodes sanguineus</name>
    <dbReference type="NCBI Taxonomy" id="34632"/>
    <lineage>
        <taxon>Eukaryota</taxon>
        <taxon>Metazoa</taxon>
        <taxon>Ecdysozoa</taxon>
        <taxon>Arthropoda</taxon>
        <taxon>Chelicerata</taxon>
        <taxon>Arachnida</taxon>
        <taxon>Acari</taxon>
        <taxon>Parasitiformes</taxon>
        <taxon>Ixodida</taxon>
        <taxon>Ixodoidea</taxon>
        <taxon>Ixodidae</taxon>
        <taxon>Rhipicephalinae</taxon>
        <taxon>Rhipicephalus</taxon>
        <taxon>Rhipicephalus</taxon>
    </lineage>
</organism>
<dbReference type="GO" id="GO:0071013">
    <property type="term" value="C:catalytic step 2 spliceosome"/>
    <property type="evidence" value="ECO:0007669"/>
    <property type="project" value="TreeGrafter"/>
</dbReference>
<evidence type="ECO:0000313" key="5">
    <source>
        <dbReference type="Proteomes" id="UP000821837"/>
    </source>
</evidence>
<dbReference type="GO" id="GO:0030619">
    <property type="term" value="F:U1 snRNA binding"/>
    <property type="evidence" value="ECO:0007669"/>
    <property type="project" value="TreeGrafter"/>
</dbReference>
<evidence type="ECO:0000313" key="4">
    <source>
        <dbReference type="EMBL" id="KAH7955978.1"/>
    </source>
</evidence>
<dbReference type="GO" id="GO:0030623">
    <property type="term" value="F:U5 snRNA binding"/>
    <property type="evidence" value="ECO:0007669"/>
    <property type="project" value="TreeGrafter"/>
</dbReference>
<evidence type="ECO:0000256" key="1">
    <source>
        <dbReference type="SAM" id="MobiDB-lite"/>
    </source>
</evidence>
<dbReference type="VEuPathDB" id="VectorBase:RSAN_044178"/>
<protein>
    <submittedName>
        <fullName evidence="4">Uncharacterized protein</fullName>
    </submittedName>
</protein>
<dbReference type="InterPro" id="IPR049012">
    <property type="entry name" value="Mutator_transp_dom"/>
</dbReference>
<comment type="caution">
    <text evidence="4">The sequence shown here is derived from an EMBL/GenBank/DDBJ whole genome shotgun (WGS) entry which is preliminary data.</text>
</comment>
<dbReference type="PANTHER" id="PTHR11140:SF0">
    <property type="entry name" value="PRE-MRNA-PROCESSING-SPLICING FACTOR 8"/>
    <property type="match status" value="1"/>
</dbReference>
<reference evidence="4" key="2">
    <citation type="submission" date="2021-09" db="EMBL/GenBank/DDBJ databases">
        <authorList>
            <person name="Jia N."/>
            <person name="Wang J."/>
            <person name="Shi W."/>
            <person name="Du L."/>
            <person name="Sun Y."/>
            <person name="Zhan W."/>
            <person name="Jiang J."/>
            <person name="Wang Q."/>
            <person name="Zhang B."/>
            <person name="Ji P."/>
            <person name="Sakyi L.B."/>
            <person name="Cui X."/>
            <person name="Yuan T."/>
            <person name="Jiang B."/>
            <person name="Yang W."/>
            <person name="Lam T.T.-Y."/>
            <person name="Chang Q."/>
            <person name="Ding S."/>
            <person name="Wang X."/>
            <person name="Zhu J."/>
            <person name="Ruan X."/>
            <person name="Zhao L."/>
            <person name="Wei J."/>
            <person name="Que T."/>
            <person name="Du C."/>
            <person name="Cheng J."/>
            <person name="Dai P."/>
            <person name="Han X."/>
            <person name="Huang E."/>
            <person name="Gao Y."/>
            <person name="Liu J."/>
            <person name="Shao H."/>
            <person name="Ye R."/>
            <person name="Li L."/>
            <person name="Wei W."/>
            <person name="Wang X."/>
            <person name="Wang C."/>
            <person name="Huo Q."/>
            <person name="Li W."/>
            <person name="Guo W."/>
            <person name="Chen H."/>
            <person name="Chen S."/>
            <person name="Zhou L."/>
            <person name="Zhou L."/>
            <person name="Ni X."/>
            <person name="Tian J."/>
            <person name="Zhou Y."/>
            <person name="Sheng Y."/>
            <person name="Liu T."/>
            <person name="Pan Y."/>
            <person name="Xia L."/>
            <person name="Li J."/>
            <person name="Zhao F."/>
            <person name="Cao W."/>
        </authorList>
    </citation>
    <scope>NUCLEOTIDE SEQUENCE</scope>
    <source>
        <strain evidence="4">Rsan-2018</strain>
        <tissue evidence="4">Larvae</tissue>
    </source>
</reference>
<name>A0A9D4PUG1_RHISA</name>